<evidence type="ECO:0000313" key="3">
    <source>
        <dbReference type="EMBL" id="ATJ84782.1"/>
    </source>
</evidence>
<dbReference type="KEGG" id="hbe:BEI_3795"/>
<organism evidence="3 4">
    <name type="scientific">Halomonas beimenensis</name>
    <dbReference type="NCBI Taxonomy" id="475662"/>
    <lineage>
        <taxon>Bacteria</taxon>
        <taxon>Pseudomonadati</taxon>
        <taxon>Pseudomonadota</taxon>
        <taxon>Gammaproteobacteria</taxon>
        <taxon>Oceanospirillales</taxon>
        <taxon>Halomonadaceae</taxon>
        <taxon>Halomonas</taxon>
    </lineage>
</organism>
<dbReference type="Proteomes" id="UP000219993">
    <property type="component" value="Chromosome"/>
</dbReference>
<dbReference type="Pfam" id="PF03412">
    <property type="entry name" value="Peptidase_C39"/>
    <property type="match status" value="1"/>
</dbReference>
<proteinExistence type="predicted"/>
<dbReference type="GO" id="GO:0005524">
    <property type="term" value="F:ATP binding"/>
    <property type="evidence" value="ECO:0007669"/>
    <property type="project" value="InterPro"/>
</dbReference>
<dbReference type="AlphaFoldDB" id="A0A291PD39"/>
<keyword evidence="4" id="KW-1185">Reference proteome</keyword>
<keyword evidence="1" id="KW-0732">Signal</keyword>
<sequence>MMKWFKRSLLSVAVLTLTGGGVVMPAEAGPVIIANPFGTFQVETKSLSEIGWEGVVRQQYDFSCGSAAVATLMTYHYNRPRTEAEVFEEMIETGNREQIETFGFSMLDMKRYLDSQGLSSDGFEISLDDFIRIGVPAITLINTGGYKHFVVVKGVDNQNVLVGDPAAGTVVVPRETFETLWNNTVLGVRNEVQMAKSNFNNDRDWRVRPASPLEEGIQRSGVGSYLLSLPGRNELGR</sequence>
<name>A0A291PD39_9GAMM</name>
<dbReference type="CDD" id="cd02423">
    <property type="entry name" value="Peptidase_C39G"/>
    <property type="match status" value="1"/>
</dbReference>
<feature type="chain" id="PRO_5013149434" evidence="1">
    <location>
        <begin position="29"/>
        <end position="237"/>
    </location>
</feature>
<dbReference type="PROSITE" id="PS50990">
    <property type="entry name" value="PEPTIDASE_C39"/>
    <property type="match status" value="1"/>
</dbReference>
<accession>A0A291PD39</accession>
<feature type="signal peptide" evidence="1">
    <location>
        <begin position="1"/>
        <end position="28"/>
    </location>
</feature>
<dbReference type="RefSeq" id="WP_227644525.1">
    <property type="nucleotide sequence ID" value="NZ_BAAADT010000020.1"/>
</dbReference>
<dbReference type="Gene3D" id="3.90.70.10">
    <property type="entry name" value="Cysteine proteinases"/>
    <property type="match status" value="1"/>
</dbReference>
<dbReference type="GO" id="GO:0016020">
    <property type="term" value="C:membrane"/>
    <property type="evidence" value="ECO:0007669"/>
    <property type="project" value="InterPro"/>
</dbReference>
<gene>
    <name evidence="3" type="ORF">BEI_3795</name>
</gene>
<dbReference type="EMBL" id="CP021435">
    <property type="protein sequence ID" value="ATJ84782.1"/>
    <property type="molecule type" value="Genomic_DNA"/>
</dbReference>
<protein>
    <submittedName>
        <fullName evidence="3">Bacteriocin resistance protein, peptidase C39</fullName>
    </submittedName>
</protein>
<evidence type="ECO:0000259" key="2">
    <source>
        <dbReference type="PROSITE" id="PS50990"/>
    </source>
</evidence>
<dbReference type="GO" id="GO:0008233">
    <property type="term" value="F:peptidase activity"/>
    <property type="evidence" value="ECO:0007669"/>
    <property type="project" value="InterPro"/>
</dbReference>
<dbReference type="InterPro" id="IPR005074">
    <property type="entry name" value="Peptidase_C39"/>
</dbReference>
<evidence type="ECO:0000256" key="1">
    <source>
        <dbReference type="SAM" id="SignalP"/>
    </source>
</evidence>
<evidence type="ECO:0000313" key="4">
    <source>
        <dbReference type="Proteomes" id="UP000219993"/>
    </source>
</evidence>
<reference evidence="3 4" key="1">
    <citation type="journal article" date="2017" name="Sci. Rep.">
        <title>Revealing the Saline Adaptation Strategies of the Halophilic Bacterium Halomonas beimenensis through High-throughput Omics and Transposon Mutagenesis Approaches.</title>
        <authorList>
            <person name="Chen Y.H."/>
            <person name="Lin S.S."/>
            <person name="Shyu Y.T."/>
        </authorList>
    </citation>
    <scope>NUCLEOTIDE SEQUENCE [LARGE SCALE GENOMIC DNA]</scope>
    <source>
        <strain evidence="3 4">NTU-111</strain>
    </source>
</reference>
<dbReference type="GO" id="GO:0006508">
    <property type="term" value="P:proteolysis"/>
    <property type="evidence" value="ECO:0007669"/>
    <property type="project" value="InterPro"/>
</dbReference>
<feature type="domain" description="Peptidase C39" evidence="2">
    <location>
        <begin position="58"/>
        <end position="188"/>
    </location>
</feature>